<evidence type="ECO:0000256" key="1">
    <source>
        <dbReference type="SAM" id="MobiDB-lite"/>
    </source>
</evidence>
<dbReference type="Proteomes" id="UP000008120">
    <property type="component" value="Chromosome"/>
</dbReference>
<evidence type="ECO:0000313" key="4">
    <source>
        <dbReference type="EMBL" id="BAJ50611.1"/>
    </source>
</evidence>
<feature type="region of interest" description="Disordered" evidence="1">
    <location>
        <begin position="18"/>
        <end position="37"/>
    </location>
</feature>
<gene>
    <name evidence="4" type="ORF">CSUB_C0753</name>
    <name evidence="2" type="ORF">HGMM_F13A09C11</name>
    <name evidence="3" type="ORF">HGMM_F15D08C25</name>
</gene>
<dbReference type="KEGG" id="csu:CSUB_C0753"/>
<dbReference type="AlphaFoldDB" id="E6N609"/>
<dbReference type="EMBL" id="AP011845">
    <property type="protein sequence ID" value="BAJ47726.1"/>
    <property type="molecule type" value="Genomic_DNA"/>
</dbReference>
<reference evidence="2 5" key="2">
    <citation type="journal article" date="2011" name="Nucleic Acids Res.">
        <title>Insights into the evolution of Archaea and eukaryotic protein modifier systems revealed by the genome of a novel archaeal group.</title>
        <authorList>
            <person name="Nunoura T."/>
            <person name="Takaki Y."/>
            <person name="Kakuta J."/>
            <person name="Nishi S."/>
            <person name="Sugahara J."/>
            <person name="Kazama H."/>
            <person name="Chee G."/>
            <person name="Hattori M."/>
            <person name="Kanai A."/>
            <person name="Atomi H."/>
            <person name="Takai K."/>
            <person name="Takami H."/>
        </authorList>
    </citation>
    <scope>NUCLEOTIDE SEQUENCE [LARGE SCALE GENOMIC DNA]</scope>
</reference>
<dbReference type="EMBL" id="BA000048">
    <property type="protein sequence ID" value="BAJ50611.1"/>
    <property type="molecule type" value="Genomic_DNA"/>
</dbReference>
<accession>E6N609</accession>
<protein>
    <submittedName>
        <fullName evidence="2">Uncharacterized protein</fullName>
    </submittedName>
</protein>
<proteinExistence type="predicted"/>
<evidence type="ECO:0000313" key="5">
    <source>
        <dbReference type="Proteomes" id="UP000008120"/>
    </source>
</evidence>
<dbReference type="EMBL" id="AP011893">
    <property type="protein sequence ID" value="BAJ49434.1"/>
    <property type="molecule type" value="Genomic_DNA"/>
</dbReference>
<name>E6N609_CALS0</name>
<organism evidence="2 5">
    <name type="scientific">Caldiarchaeum subterraneum</name>
    <dbReference type="NCBI Taxonomy" id="311458"/>
    <lineage>
        <taxon>Archaea</taxon>
        <taxon>Nitrososphaerota</taxon>
        <taxon>Candidatus Caldarchaeales</taxon>
        <taxon>Candidatus Caldarchaeaceae</taxon>
        <taxon>Candidatus Caldarchaeum</taxon>
    </lineage>
</organism>
<reference evidence="2 5" key="1">
    <citation type="journal article" date="2005" name="Environ. Microbiol.">
        <title>Genetic and functional properties of uncultivated thermophilic crenarchaeotes from a subsurface gold mine as revealed by analysis of genome fragments.</title>
        <authorList>
            <person name="Nunoura T."/>
            <person name="Hirayama H."/>
            <person name="Takami H."/>
            <person name="Oida H."/>
            <person name="Nishi S."/>
            <person name="Shimamura S."/>
            <person name="Suzuki Y."/>
            <person name="Inagaki F."/>
            <person name="Takai K."/>
            <person name="Nealson K.H."/>
            <person name="Horikoshi K."/>
        </authorList>
    </citation>
    <scope>NUCLEOTIDE SEQUENCE [LARGE SCALE GENOMIC DNA]</scope>
</reference>
<dbReference type="BioCyc" id="CCAL311458:G131R-766-MONOMER"/>
<evidence type="ECO:0000313" key="3">
    <source>
        <dbReference type="EMBL" id="BAJ49434.1"/>
    </source>
</evidence>
<sequence>MQREKPQPNPLVHHLLDQKTGKATPMTNVHCPEKQRASPQIDTTIIYNLISKPQETTQK</sequence>
<evidence type="ECO:0000313" key="2">
    <source>
        <dbReference type="EMBL" id="BAJ47726.1"/>
    </source>
</evidence>